<sequence>VPEHWPQVVVFGQTGGRDPELWSFGWENGIIHILNDEGKILKSRMMGSVIGDAAINVKEDALIIDDVSQGMGVFKLLTTDQIKTFDVPFTLRRHC</sequence>
<accession>A0A6A4H2Q2</accession>
<evidence type="ECO:0000313" key="2">
    <source>
        <dbReference type="Proteomes" id="UP000799118"/>
    </source>
</evidence>
<name>A0A6A4H2Q2_9AGAR</name>
<evidence type="ECO:0008006" key="3">
    <source>
        <dbReference type="Google" id="ProtNLM"/>
    </source>
</evidence>
<keyword evidence="2" id="KW-1185">Reference proteome</keyword>
<protein>
    <recommendedName>
        <fullName evidence="3">CNH domain-containing protein</fullName>
    </recommendedName>
</protein>
<proteinExistence type="predicted"/>
<dbReference type="Proteomes" id="UP000799118">
    <property type="component" value="Unassembled WGS sequence"/>
</dbReference>
<dbReference type="AlphaFoldDB" id="A0A6A4H2Q2"/>
<gene>
    <name evidence="1" type="ORF">BT96DRAFT_832022</name>
</gene>
<feature type="non-terminal residue" evidence="1">
    <location>
        <position position="1"/>
    </location>
</feature>
<evidence type="ECO:0000313" key="1">
    <source>
        <dbReference type="EMBL" id="KAE9391457.1"/>
    </source>
</evidence>
<organism evidence="1 2">
    <name type="scientific">Gymnopus androsaceus JB14</name>
    <dbReference type="NCBI Taxonomy" id="1447944"/>
    <lineage>
        <taxon>Eukaryota</taxon>
        <taxon>Fungi</taxon>
        <taxon>Dikarya</taxon>
        <taxon>Basidiomycota</taxon>
        <taxon>Agaricomycotina</taxon>
        <taxon>Agaricomycetes</taxon>
        <taxon>Agaricomycetidae</taxon>
        <taxon>Agaricales</taxon>
        <taxon>Marasmiineae</taxon>
        <taxon>Omphalotaceae</taxon>
        <taxon>Gymnopus</taxon>
    </lineage>
</organism>
<dbReference type="OrthoDB" id="2654453at2759"/>
<reference evidence="1" key="1">
    <citation type="journal article" date="2019" name="Environ. Microbiol.">
        <title>Fungal ecological strategies reflected in gene transcription - a case study of two litter decomposers.</title>
        <authorList>
            <person name="Barbi F."/>
            <person name="Kohler A."/>
            <person name="Barry K."/>
            <person name="Baskaran P."/>
            <person name="Daum C."/>
            <person name="Fauchery L."/>
            <person name="Ihrmark K."/>
            <person name="Kuo A."/>
            <person name="LaButti K."/>
            <person name="Lipzen A."/>
            <person name="Morin E."/>
            <person name="Grigoriev I.V."/>
            <person name="Henrissat B."/>
            <person name="Lindahl B."/>
            <person name="Martin F."/>
        </authorList>
    </citation>
    <scope>NUCLEOTIDE SEQUENCE</scope>
    <source>
        <strain evidence="1">JB14</strain>
    </source>
</reference>
<dbReference type="EMBL" id="ML769623">
    <property type="protein sequence ID" value="KAE9391457.1"/>
    <property type="molecule type" value="Genomic_DNA"/>
</dbReference>